<proteinExistence type="predicted"/>
<dbReference type="AlphaFoldDB" id="A0A6L2P117"/>
<feature type="domain" description="Reverse transcriptase Ty1/copia-type" evidence="2">
    <location>
        <begin position="348"/>
        <end position="425"/>
    </location>
</feature>
<comment type="caution">
    <text evidence="3">The sequence shown here is derived from an EMBL/GenBank/DDBJ whole genome shotgun (WGS) entry which is preliminary data.</text>
</comment>
<evidence type="ECO:0000313" key="3">
    <source>
        <dbReference type="EMBL" id="GEU90655.1"/>
    </source>
</evidence>
<feature type="compositionally biased region" description="Basic and acidic residues" evidence="1">
    <location>
        <begin position="37"/>
        <end position="59"/>
    </location>
</feature>
<dbReference type="InterPro" id="IPR013103">
    <property type="entry name" value="RVT_2"/>
</dbReference>
<protein>
    <submittedName>
        <fullName evidence="3">Retrovirus-related Pol polyprotein from transposon TNT 1-94</fullName>
    </submittedName>
</protein>
<evidence type="ECO:0000259" key="2">
    <source>
        <dbReference type="Pfam" id="PF07727"/>
    </source>
</evidence>
<gene>
    <name evidence="3" type="ORF">Tci_062633</name>
</gene>
<feature type="region of interest" description="Disordered" evidence="1">
    <location>
        <begin position="1"/>
        <end position="59"/>
    </location>
</feature>
<sequence>MKEENAKEKGVSIKDIEDSSRPARSILTLKPLPTTDPMDKGKGVLEEPEPAKKRTRSDLDAAQIDKDAEAAIAEMYDEVQAGIKADALFATKLQLEEREEYTIKERAKFLAKKIAAQRRFRAAQRSPEIRKIQGLYERQKRAIDDFKPMNLDDVVDKEKVLKEPNSTKVEVKRRASKDLSVDSSDEEEEVDYKVLDKRFPIINWESKFYHLDRHRAECIYYRIFKSDGSSRWIKKFSEMVMIFGKIKRNGFLRIRISMKTVEFILQHLKMVLRFTCWQKEDSFKSKLMNLEPMIEVRRIFQKKTASGKDFSNPFIADSLLKSIWFSTHHASQASPKQMTLVPPMDYAMIIALKWIYKVKLDEYGDVLKNKARLVAKGYPQEEGIDFEESFALVSRIEAIRIFIAYAASNNMMVYLMGVKNTFLNG</sequence>
<evidence type="ECO:0000256" key="1">
    <source>
        <dbReference type="SAM" id="MobiDB-lite"/>
    </source>
</evidence>
<reference evidence="3" key="1">
    <citation type="journal article" date="2019" name="Sci. Rep.">
        <title>Draft genome of Tanacetum cinerariifolium, the natural source of mosquito coil.</title>
        <authorList>
            <person name="Yamashiro T."/>
            <person name="Shiraishi A."/>
            <person name="Satake H."/>
            <person name="Nakayama K."/>
        </authorList>
    </citation>
    <scope>NUCLEOTIDE SEQUENCE</scope>
</reference>
<dbReference type="Pfam" id="PF07727">
    <property type="entry name" value="RVT_2"/>
    <property type="match status" value="1"/>
</dbReference>
<name>A0A6L2P117_TANCI</name>
<dbReference type="EMBL" id="BKCJ010010232">
    <property type="protein sequence ID" value="GEU90655.1"/>
    <property type="molecule type" value="Genomic_DNA"/>
</dbReference>
<feature type="compositionally biased region" description="Basic and acidic residues" evidence="1">
    <location>
        <begin position="1"/>
        <end position="21"/>
    </location>
</feature>
<accession>A0A6L2P117</accession>
<organism evidence="3">
    <name type="scientific">Tanacetum cinerariifolium</name>
    <name type="common">Dalmatian daisy</name>
    <name type="synonym">Chrysanthemum cinerariifolium</name>
    <dbReference type="NCBI Taxonomy" id="118510"/>
    <lineage>
        <taxon>Eukaryota</taxon>
        <taxon>Viridiplantae</taxon>
        <taxon>Streptophyta</taxon>
        <taxon>Embryophyta</taxon>
        <taxon>Tracheophyta</taxon>
        <taxon>Spermatophyta</taxon>
        <taxon>Magnoliopsida</taxon>
        <taxon>eudicotyledons</taxon>
        <taxon>Gunneridae</taxon>
        <taxon>Pentapetalae</taxon>
        <taxon>asterids</taxon>
        <taxon>campanulids</taxon>
        <taxon>Asterales</taxon>
        <taxon>Asteraceae</taxon>
        <taxon>Asteroideae</taxon>
        <taxon>Anthemideae</taxon>
        <taxon>Anthemidinae</taxon>
        <taxon>Tanacetum</taxon>
    </lineage>
</organism>